<evidence type="ECO:0000256" key="2">
    <source>
        <dbReference type="ARBA" id="ARBA00006171"/>
    </source>
</evidence>
<dbReference type="HOGENOM" id="CLU_045011_13_2_6"/>
<evidence type="ECO:0000313" key="5">
    <source>
        <dbReference type="EMBL" id="CAV26559.1"/>
    </source>
</evidence>
<name>B7VSI7_VIBA3</name>
<dbReference type="PRINTS" id="PR00413">
    <property type="entry name" value="HADHALOGNASE"/>
</dbReference>
<dbReference type="PANTHER" id="PTHR46193:SF10">
    <property type="entry name" value="6-PHOSPHOGLUCONATE PHOSPHATASE"/>
    <property type="match status" value="1"/>
</dbReference>
<dbReference type="InterPro" id="IPR023198">
    <property type="entry name" value="PGP-like_dom2"/>
</dbReference>
<dbReference type="InterPro" id="IPR036412">
    <property type="entry name" value="HAD-like_sf"/>
</dbReference>
<keyword evidence="4" id="KW-0460">Magnesium</keyword>
<reference evidence="5 6" key="1">
    <citation type="submission" date="2009-02" db="EMBL/GenBank/DDBJ databases">
        <title>Vibrio splendidus str. LGP32 complete genome.</title>
        <authorList>
            <person name="Mazel D."/>
            <person name="Le Roux F."/>
        </authorList>
    </citation>
    <scope>NUCLEOTIDE SEQUENCE [LARGE SCALE GENOMIC DNA]</scope>
    <source>
        <strain evidence="5 6">LGP32</strain>
    </source>
</reference>
<dbReference type="Gene3D" id="1.10.150.240">
    <property type="entry name" value="Putative phosphatase, domain 2"/>
    <property type="match status" value="1"/>
</dbReference>
<dbReference type="eggNOG" id="COG0637">
    <property type="taxonomic scope" value="Bacteria"/>
</dbReference>
<evidence type="ECO:0000313" key="6">
    <source>
        <dbReference type="Proteomes" id="UP000009100"/>
    </source>
</evidence>
<evidence type="ECO:0000256" key="4">
    <source>
        <dbReference type="ARBA" id="ARBA00022842"/>
    </source>
</evidence>
<dbReference type="CDD" id="cd07526">
    <property type="entry name" value="HAD_BPGM_like"/>
    <property type="match status" value="1"/>
</dbReference>
<comment type="similarity">
    <text evidence="2">Belongs to the HAD-like hydrolase superfamily. CbbY/CbbZ/Gph/YieH family.</text>
</comment>
<dbReference type="GO" id="GO:0046872">
    <property type="term" value="F:metal ion binding"/>
    <property type="evidence" value="ECO:0007669"/>
    <property type="project" value="UniProtKB-KW"/>
</dbReference>
<dbReference type="SFLD" id="SFLDG01129">
    <property type="entry name" value="C1.5:_HAD__Beta-PGM__Phosphata"/>
    <property type="match status" value="1"/>
</dbReference>
<dbReference type="SUPFAM" id="SSF56784">
    <property type="entry name" value="HAD-like"/>
    <property type="match status" value="1"/>
</dbReference>
<dbReference type="Gene3D" id="3.40.50.1000">
    <property type="entry name" value="HAD superfamily/HAD-like"/>
    <property type="match status" value="1"/>
</dbReference>
<dbReference type="KEGG" id="vsp:VS_II0804"/>
<dbReference type="AlphaFoldDB" id="B7VSI7"/>
<keyword evidence="3" id="KW-0479">Metal-binding</keyword>
<protein>
    <submittedName>
        <fullName evidence="5">Predicted phosphatase/phosphohexomutase</fullName>
    </submittedName>
</protein>
<dbReference type="STRING" id="575788.VS_II0804"/>
<evidence type="ECO:0000256" key="3">
    <source>
        <dbReference type="ARBA" id="ARBA00022723"/>
    </source>
</evidence>
<proteinExistence type="inferred from homology"/>
<dbReference type="PANTHER" id="PTHR46193">
    <property type="entry name" value="6-PHOSPHOGLUCONATE PHOSPHATASE"/>
    <property type="match status" value="1"/>
</dbReference>
<dbReference type="EMBL" id="FM954973">
    <property type="protein sequence ID" value="CAV26559.1"/>
    <property type="molecule type" value="Genomic_DNA"/>
</dbReference>
<gene>
    <name evidence="5" type="ordered locus">VS_II0804</name>
</gene>
<dbReference type="InterPro" id="IPR041492">
    <property type="entry name" value="HAD_2"/>
</dbReference>
<dbReference type="Proteomes" id="UP000009100">
    <property type="component" value="Chromosome 2"/>
</dbReference>
<organism evidence="5 6">
    <name type="scientific">Vibrio atlanticus (strain LGP32)</name>
    <name type="common">Vibrio splendidus (strain Mel32)</name>
    <dbReference type="NCBI Taxonomy" id="575788"/>
    <lineage>
        <taxon>Bacteria</taxon>
        <taxon>Pseudomonadati</taxon>
        <taxon>Pseudomonadota</taxon>
        <taxon>Gammaproteobacteria</taxon>
        <taxon>Vibrionales</taxon>
        <taxon>Vibrionaceae</taxon>
        <taxon>Vibrio</taxon>
    </lineage>
</organism>
<evidence type="ECO:0000256" key="1">
    <source>
        <dbReference type="ARBA" id="ARBA00001946"/>
    </source>
</evidence>
<dbReference type="InterPro" id="IPR006439">
    <property type="entry name" value="HAD-SF_hydro_IA"/>
</dbReference>
<dbReference type="InterPro" id="IPR023214">
    <property type="entry name" value="HAD_sf"/>
</dbReference>
<dbReference type="NCBIfam" id="TIGR01509">
    <property type="entry name" value="HAD-SF-IA-v3"/>
    <property type="match status" value="1"/>
</dbReference>
<dbReference type="InterPro" id="IPR051600">
    <property type="entry name" value="Beta-PGM-like"/>
</dbReference>
<dbReference type="Pfam" id="PF13419">
    <property type="entry name" value="HAD_2"/>
    <property type="match status" value="1"/>
</dbReference>
<accession>B7VSI7</accession>
<dbReference type="GO" id="GO:0003824">
    <property type="term" value="F:catalytic activity"/>
    <property type="evidence" value="ECO:0007669"/>
    <property type="project" value="UniProtKB-ARBA"/>
</dbReference>
<sequence length="259" mass="28733">MKEHYRIKLEFNASERAMRLEQTKCVIFDCDGTLIDSEKLCCQALVNVFSGFGAKLSVNDCYVHFQGGKLADILMDTQARLGLSISIDTLEPLYRTELEALFQRHLKPMDGAIELIEFLKQQDIEFCIASNAPKSRVESSLAMTGMLDDFKGKVFSAFDANSWKPEPDLIMYTAMNMGFLPNECIYVDDTVKGIEAGVRAGIQSFRLRPTFEGSLSDNTEADIAELAAQDIYSLEEISIWINGKRCSSGGIPHSGALVG</sequence>
<comment type="cofactor">
    <cofactor evidence="1">
        <name>Mg(2+)</name>
        <dbReference type="ChEBI" id="CHEBI:18420"/>
    </cofactor>
</comment>
<dbReference type="SFLD" id="SFLDS00003">
    <property type="entry name" value="Haloacid_Dehalogenase"/>
    <property type="match status" value="1"/>
</dbReference>